<evidence type="ECO:0000259" key="3">
    <source>
        <dbReference type="Pfam" id="PF10180"/>
    </source>
</evidence>
<feature type="compositionally biased region" description="Basic and acidic residues" evidence="1">
    <location>
        <begin position="569"/>
        <end position="578"/>
    </location>
</feature>
<name>A0ABD2BV37_VESMC</name>
<feature type="transmembrane region" description="Helical" evidence="2">
    <location>
        <begin position="299"/>
        <end position="320"/>
    </location>
</feature>
<proteinExistence type="predicted"/>
<dbReference type="InterPro" id="IPR019327">
    <property type="entry name" value="WKF"/>
</dbReference>
<evidence type="ECO:0000313" key="4">
    <source>
        <dbReference type="EMBL" id="KAL2736143.1"/>
    </source>
</evidence>
<feature type="domain" description="WKF" evidence="3">
    <location>
        <begin position="609"/>
        <end position="668"/>
    </location>
</feature>
<feature type="compositionally biased region" description="Polar residues" evidence="1">
    <location>
        <begin position="552"/>
        <end position="568"/>
    </location>
</feature>
<feature type="compositionally biased region" description="Basic and acidic residues" evidence="1">
    <location>
        <begin position="525"/>
        <end position="541"/>
    </location>
</feature>
<dbReference type="EMBL" id="JAYRBN010000066">
    <property type="protein sequence ID" value="KAL2736143.1"/>
    <property type="molecule type" value="Genomic_DNA"/>
</dbReference>
<dbReference type="Pfam" id="PF05024">
    <property type="entry name" value="Gpi1"/>
    <property type="match status" value="1"/>
</dbReference>
<keyword evidence="5" id="KW-1185">Reference proteome</keyword>
<dbReference type="Pfam" id="PF10180">
    <property type="entry name" value="WKF"/>
    <property type="match status" value="1"/>
</dbReference>
<protein>
    <submittedName>
        <fullName evidence="4">Phosphatidylinositol N-acetylglucosaminyltransferase subunit Q</fullName>
    </submittedName>
</protein>
<evidence type="ECO:0000256" key="2">
    <source>
        <dbReference type="SAM" id="Phobius"/>
    </source>
</evidence>
<feature type="transmembrane region" description="Helical" evidence="2">
    <location>
        <begin position="255"/>
        <end position="278"/>
    </location>
</feature>
<accession>A0ABD2BV37</accession>
<dbReference type="PANTHER" id="PTHR21329:SF3">
    <property type="entry name" value="PHOSPHATIDYLINOSITOL N-ACETYLGLUCOSAMINYLTRANSFERASE SUBUNIT Q"/>
    <property type="match status" value="1"/>
</dbReference>
<keyword evidence="2" id="KW-1133">Transmembrane helix</keyword>
<dbReference type="GO" id="GO:0016757">
    <property type="term" value="F:glycosyltransferase activity"/>
    <property type="evidence" value="ECO:0007669"/>
    <property type="project" value="UniProtKB-KW"/>
</dbReference>
<feature type="region of interest" description="Disordered" evidence="1">
    <location>
        <begin position="488"/>
        <end position="597"/>
    </location>
</feature>
<keyword evidence="2" id="KW-0472">Membrane</keyword>
<dbReference type="PANTHER" id="PTHR21329">
    <property type="entry name" value="PHOSPHATIDYLINOSITOL N-ACETYLGLUCOSAMINYLTRANSFERASE SUBUNIT Q-RELATED"/>
    <property type="match status" value="1"/>
</dbReference>
<keyword evidence="4" id="KW-0808">Transferase</keyword>
<feature type="compositionally biased region" description="Basic and acidic residues" evidence="1">
    <location>
        <begin position="585"/>
        <end position="597"/>
    </location>
</feature>
<organism evidence="4 5">
    <name type="scientific">Vespula maculifrons</name>
    <name type="common">Eastern yellow jacket</name>
    <name type="synonym">Wasp</name>
    <dbReference type="NCBI Taxonomy" id="7453"/>
    <lineage>
        <taxon>Eukaryota</taxon>
        <taxon>Metazoa</taxon>
        <taxon>Ecdysozoa</taxon>
        <taxon>Arthropoda</taxon>
        <taxon>Hexapoda</taxon>
        <taxon>Insecta</taxon>
        <taxon>Pterygota</taxon>
        <taxon>Neoptera</taxon>
        <taxon>Endopterygota</taxon>
        <taxon>Hymenoptera</taxon>
        <taxon>Apocrita</taxon>
        <taxon>Aculeata</taxon>
        <taxon>Vespoidea</taxon>
        <taxon>Vespidae</taxon>
        <taxon>Vespinae</taxon>
        <taxon>Vespula</taxon>
    </lineage>
</organism>
<evidence type="ECO:0000256" key="1">
    <source>
        <dbReference type="SAM" id="MobiDB-lite"/>
    </source>
</evidence>
<keyword evidence="2" id="KW-0812">Transmembrane</keyword>
<sequence length="704" mass="81564">MKLLVFIPQTFHTEKSGYVFALQETELLIAKTTSNDHFYELMKILQMEEVKYSIKKKSKFVSIKETFIYYHTYLCLIPILFFLKITNKLLPILKYSSLGLHLNGWLENAKWILINIIQKKRITLKTGSYISATIIDILFGVIVLQLSLCYFNDISPSEVLLKNAEASKVVESLKNLIQWLMGAPAGLKLNYAFNNMLGKFFLYHIHLWWTFLIFMTPVMDFAFEVLLLFGRLGITFQISIASDFLALISFHTYCIYVYAARLFNIQLNALISLFRLFLGKKKNPLRERVDSCQYKPDQLFVGTLLFTILLFLVPTTWVYYTVFTMFRLLLTGFSGLLARLRLYFQVTPVYAFIKWLFNSYCTRSSIYIKLHSHQSKNNMTITLWMTMVTSSWGQTWKNCVIDTIAYQPSIKWSEILNSIIWGQLIYPLYYNFLDTTFSLSISDTIFGTSSDNDSYGCLSDKKSQVNCDTNIIKNANDETGESNEAFLERTQQRTSKRKINDKVSKNSLNHKATKSKIGETGSTDILEKNSSDIESLTEEKISKRRKRGSTALVESNGSTGDINTNVSEESAKETETPSKRKIKREKAEQREAEKREATKVEATQKALTYVRKWKYSKSEWKFEKIRQIWLMDNLLDDTLIPDEVFPIVLEYFEGCKGMAREQLLKKGMDVVRIAEENIEKRDETVESVSYKRARLLLQALPTET</sequence>
<keyword evidence="4" id="KW-0328">Glycosyltransferase</keyword>
<evidence type="ECO:0000313" key="5">
    <source>
        <dbReference type="Proteomes" id="UP001607303"/>
    </source>
</evidence>
<dbReference type="InterPro" id="IPR007720">
    <property type="entry name" value="PigQ/GPI1"/>
</dbReference>
<feature type="transmembrane region" description="Helical" evidence="2">
    <location>
        <begin position="200"/>
        <end position="218"/>
    </location>
</feature>
<feature type="transmembrane region" description="Helical" evidence="2">
    <location>
        <begin position="225"/>
        <end position="249"/>
    </location>
</feature>
<feature type="transmembrane region" description="Helical" evidence="2">
    <location>
        <begin position="67"/>
        <end position="85"/>
    </location>
</feature>
<dbReference type="AlphaFoldDB" id="A0ABD2BV37"/>
<reference evidence="4 5" key="1">
    <citation type="journal article" date="2024" name="Ann. Entomol. Soc. Am.">
        <title>Genomic analyses of the southern and eastern yellowjacket wasps (Hymenoptera: Vespidae) reveal evolutionary signatures of social life.</title>
        <authorList>
            <person name="Catto M.A."/>
            <person name="Caine P.B."/>
            <person name="Orr S.E."/>
            <person name="Hunt B.G."/>
            <person name="Goodisman M.A.D."/>
        </authorList>
    </citation>
    <scope>NUCLEOTIDE SEQUENCE [LARGE SCALE GENOMIC DNA]</scope>
    <source>
        <strain evidence="4">232</strain>
        <tissue evidence="4">Head and thorax</tissue>
    </source>
</reference>
<gene>
    <name evidence="4" type="ORF">V1477_012652</name>
</gene>
<dbReference type="Proteomes" id="UP001607303">
    <property type="component" value="Unassembled WGS sequence"/>
</dbReference>
<feature type="transmembrane region" description="Helical" evidence="2">
    <location>
        <begin position="129"/>
        <end position="148"/>
    </location>
</feature>
<comment type="caution">
    <text evidence="4">The sequence shown here is derived from an EMBL/GenBank/DDBJ whole genome shotgun (WGS) entry which is preliminary data.</text>
</comment>